<feature type="transmembrane region" description="Helical" evidence="1">
    <location>
        <begin position="350"/>
        <end position="368"/>
    </location>
</feature>
<feature type="transmembrane region" description="Helical" evidence="1">
    <location>
        <begin position="136"/>
        <end position="155"/>
    </location>
</feature>
<dbReference type="GO" id="GO:0005886">
    <property type="term" value="C:plasma membrane"/>
    <property type="evidence" value="ECO:0007669"/>
    <property type="project" value="TreeGrafter"/>
</dbReference>
<dbReference type="AlphaFoldDB" id="A0A1U7SGV4"/>
<feature type="transmembrane region" description="Helical" evidence="1">
    <location>
        <begin position="317"/>
        <end position="338"/>
    </location>
</feature>
<organism evidence="3 4">
    <name type="scientific">Alligator sinensis</name>
    <name type="common">Chinese alligator</name>
    <dbReference type="NCBI Taxonomy" id="38654"/>
    <lineage>
        <taxon>Eukaryota</taxon>
        <taxon>Metazoa</taxon>
        <taxon>Chordata</taxon>
        <taxon>Craniata</taxon>
        <taxon>Vertebrata</taxon>
        <taxon>Euteleostomi</taxon>
        <taxon>Archelosauria</taxon>
        <taxon>Archosauria</taxon>
        <taxon>Crocodylia</taxon>
        <taxon>Alligatoridae</taxon>
        <taxon>Alligatorinae</taxon>
        <taxon>Alligator</taxon>
    </lineage>
</organism>
<protein>
    <submittedName>
        <fullName evidence="4">Solute carrier family 35 member G2</fullName>
    </submittedName>
</protein>
<name>A0A1U7SGV4_ALLSI</name>
<dbReference type="KEGG" id="asn:102387490"/>
<proteinExistence type="predicted"/>
<dbReference type="CTD" id="80723"/>
<sequence>MDSSSKQYPVKKRVKIHPNTVTVKYTSHYPQPGEADFEEMSEDFESFVEDNPKKRLLSDVKRKGRTFFGTIDIQPSAAQELKTSETGQLQNFAEGGLFQDRKTWIVLFGSALAHGCVALITRLVSDRSKVPSLELIFIRSVLQVLSVIVVCYYHEAPFGPTGYRLRLFFYGVCNVISITCAYTSFTIVPPSNGTIMWRATTTVFSAILAFLLIDERMAYIDVVTVVGSVFGVCLVMIPNIVNEEHSLLSIWKEAFGYTMMVMAGLTTALSMIVYRSINDKVSMWTALFTFGWTGTVWGASTMFFLQEPIIPLDGETWSYLTAICICSTMAFLGVYYALSKFHPALVSTVQHLEIVIVMVLQLAVLRIFPSIYDLLGGAIIMISVFFLAYYKLSWKHLGRQDYQEIIDSSIK</sequence>
<evidence type="ECO:0000313" key="4">
    <source>
        <dbReference type="RefSeq" id="XP_006037525.1"/>
    </source>
</evidence>
<dbReference type="eggNOG" id="ENOG502QV4H">
    <property type="taxonomic scope" value="Eukaryota"/>
</dbReference>
<keyword evidence="1" id="KW-1133">Transmembrane helix</keyword>
<keyword evidence="1" id="KW-0472">Membrane</keyword>
<dbReference type="FunCoup" id="A0A1U7SGV4">
    <property type="interactions" value="3"/>
</dbReference>
<dbReference type="PANTHER" id="PTHR22911">
    <property type="entry name" value="ACYL-MALONYL CONDENSING ENZYME-RELATED"/>
    <property type="match status" value="1"/>
</dbReference>
<feature type="domain" description="EamA" evidence="2">
    <location>
        <begin position="255"/>
        <end position="388"/>
    </location>
</feature>
<reference evidence="4" key="1">
    <citation type="submission" date="2025-08" db="UniProtKB">
        <authorList>
            <consortium name="RefSeq"/>
        </authorList>
    </citation>
    <scope>IDENTIFICATION</scope>
</reference>
<dbReference type="InterPro" id="IPR037185">
    <property type="entry name" value="EmrE-like"/>
</dbReference>
<evidence type="ECO:0000313" key="3">
    <source>
        <dbReference type="Proteomes" id="UP000189705"/>
    </source>
</evidence>
<dbReference type="GeneID" id="102387490"/>
<dbReference type="InterPro" id="IPR000620">
    <property type="entry name" value="EamA_dom"/>
</dbReference>
<dbReference type="PANTHER" id="PTHR22911:SF52">
    <property type="entry name" value="SOLUTE CARRIER FAMILY 35 MEMBER G2"/>
    <property type="match status" value="1"/>
</dbReference>
<feature type="transmembrane region" description="Helical" evidence="1">
    <location>
        <begin position="220"/>
        <end position="242"/>
    </location>
</feature>
<evidence type="ECO:0000259" key="2">
    <source>
        <dbReference type="Pfam" id="PF00892"/>
    </source>
</evidence>
<dbReference type="Proteomes" id="UP000189705">
    <property type="component" value="Unplaced"/>
</dbReference>
<evidence type="ECO:0000256" key="1">
    <source>
        <dbReference type="SAM" id="Phobius"/>
    </source>
</evidence>
<feature type="transmembrane region" description="Helical" evidence="1">
    <location>
        <begin position="104"/>
        <end position="124"/>
    </location>
</feature>
<dbReference type="OrthoDB" id="306876at2759"/>
<feature type="domain" description="EamA" evidence="2">
    <location>
        <begin position="105"/>
        <end position="236"/>
    </location>
</feature>
<gene>
    <name evidence="4" type="primary">SLC35G2</name>
</gene>
<feature type="transmembrane region" description="Helical" evidence="1">
    <location>
        <begin position="286"/>
        <end position="305"/>
    </location>
</feature>
<dbReference type="RefSeq" id="XP_006037525.1">
    <property type="nucleotide sequence ID" value="XM_006037463.3"/>
</dbReference>
<feature type="transmembrane region" description="Helical" evidence="1">
    <location>
        <begin position="254"/>
        <end position="274"/>
    </location>
</feature>
<feature type="transmembrane region" description="Helical" evidence="1">
    <location>
        <begin position="374"/>
        <end position="392"/>
    </location>
</feature>
<dbReference type="Pfam" id="PF00892">
    <property type="entry name" value="EamA"/>
    <property type="match status" value="2"/>
</dbReference>
<dbReference type="InParanoid" id="A0A1U7SGV4"/>
<feature type="transmembrane region" description="Helical" evidence="1">
    <location>
        <begin position="167"/>
        <end position="189"/>
    </location>
</feature>
<accession>A0A1U7SGV4</accession>
<dbReference type="SUPFAM" id="SSF103481">
    <property type="entry name" value="Multidrug resistance efflux transporter EmrE"/>
    <property type="match status" value="2"/>
</dbReference>
<keyword evidence="3" id="KW-1185">Reference proteome</keyword>
<feature type="transmembrane region" description="Helical" evidence="1">
    <location>
        <begin position="195"/>
        <end position="213"/>
    </location>
</feature>
<keyword evidence="1" id="KW-0812">Transmembrane</keyword>